<dbReference type="Pfam" id="PF02738">
    <property type="entry name" value="MoCoBD_1"/>
    <property type="match status" value="1"/>
</dbReference>
<accession>A0A2A5AX69</accession>
<evidence type="ECO:0000313" key="2">
    <source>
        <dbReference type="EMBL" id="PCJ23883.1"/>
    </source>
</evidence>
<dbReference type="AlphaFoldDB" id="A0A2A5AX69"/>
<gene>
    <name evidence="2" type="ORF">COA96_10935</name>
</gene>
<dbReference type="InterPro" id="IPR008274">
    <property type="entry name" value="AldOxase/xan_DH_MoCoBD1"/>
</dbReference>
<dbReference type="GO" id="GO:0016491">
    <property type="term" value="F:oxidoreductase activity"/>
    <property type="evidence" value="ECO:0007669"/>
    <property type="project" value="InterPro"/>
</dbReference>
<dbReference type="EMBL" id="NVVJ01000033">
    <property type="protein sequence ID" value="PCJ23883.1"/>
    <property type="molecule type" value="Genomic_DNA"/>
</dbReference>
<dbReference type="InterPro" id="IPR046867">
    <property type="entry name" value="AldOxase/xan_DH_MoCoBD2"/>
</dbReference>
<feature type="domain" description="Aldehyde oxidase/xanthine dehydrogenase a/b hammerhead" evidence="1">
    <location>
        <begin position="239"/>
        <end position="317"/>
    </location>
</feature>
<dbReference type="InterPro" id="IPR052516">
    <property type="entry name" value="N-heterocyclic_Hydroxylase"/>
</dbReference>
<dbReference type="PIRSF" id="PIRSF036389">
    <property type="entry name" value="IOR_B"/>
    <property type="match status" value="1"/>
</dbReference>
<dbReference type="InterPro" id="IPR006311">
    <property type="entry name" value="TAT_signal"/>
</dbReference>
<comment type="caution">
    <text evidence="2">The sequence shown here is derived from an EMBL/GenBank/DDBJ whole genome shotgun (WGS) entry which is preliminary data.</text>
</comment>
<dbReference type="Gene3D" id="3.30.365.10">
    <property type="entry name" value="Aldehyde oxidase/xanthine dehydrogenase, molybdopterin binding domain"/>
    <property type="match status" value="4"/>
</dbReference>
<organism evidence="2 3">
    <name type="scientific">SAR86 cluster bacterium</name>
    <dbReference type="NCBI Taxonomy" id="2030880"/>
    <lineage>
        <taxon>Bacteria</taxon>
        <taxon>Pseudomonadati</taxon>
        <taxon>Pseudomonadota</taxon>
        <taxon>Gammaproteobacteria</taxon>
        <taxon>SAR86 cluster</taxon>
    </lineage>
</organism>
<dbReference type="Gene3D" id="3.90.1170.50">
    <property type="entry name" value="Aldehyde oxidase/xanthine dehydrogenase, a/b hammerhead"/>
    <property type="match status" value="1"/>
</dbReference>
<name>A0A2A5AX69_9GAMM</name>
<proteinExistence type="predicted"/>
<protein>
    <submittedName>
        <fullName evidence="2">Isoquinoline 1-oxidoreductase</fullName>
    </submittedName>
</protein>
<dbReference type="PROSITE" id="PS51318">
    <property type="entry name" value="TAT"/>
    <property type="match status" value="1"/>
</dbReference>
<dbReference type="PANTHER" id="PTHR47495:SF2">
    <property type="entry name" value="ALDEHYDE DEHYDROGENASE"/>
    <property type="match status" value="1"/>
</dbReference>
<dbReference type="InterPro" id="IPR012368">
    <property type="entry name" value="OxRdtase_Mopterin-bd_su_IorB"/>
</dbReference>
<dbReference type="PANTHER" id="PTHR47495">
    <property type="entry name" value="ALDEHYDE DEHYDROGENASE"/>
    <property type="match status" value="1"/>
</dbReference>
<dbReference type="SMART" id="SM01008">
    <property type="entry name" value="Ald_Xan_dh_C"/>
    <property type="match status" value="1"/>
</dbReference>
<evidence type="ECO:0000313" key="3">
    <source>
        <dbReference type="Proteomes" id="UP000218327"/>
    </source>
</evidence>
<dbReference type="InterPro" id="IPR000674">
    <property type="entry name" value="Ald_Oxase/Xan_DH_a/b"/>
</dbReference>
<evidence type="ECO:0000259" key="1">
    <source>
        <dbReference type="SMART" id="SM01008"/>
    </source>
</evidence>
<dbReference type="InterPro" id="IPR037165">
    <property type="entry name" value="AldOxase/xan_DH_Mopterin-bd_sf"/>
</dbReference>
<reference evidence="3" key="1">
    <citation type="submission" date="2017-08" db="EMBL/GenBank/DDBJ databases">
        <title>A dynamic microbial community with high functional redundancy inhabits the cold, oxic subseafloor aquifer.</title>
        <authorList>
            <person name="Tully B.J."/>
            <person name="Wheat C.G."/>
            <person name="Glazer B.T."/>
            <person name="Huber J.A."/>
        </authorList>
    </citation>
    <scope>NUCLEOTIDE SEQUENCE [LARGE SCALE GENOMIC DNA]</scope>
</reference>
<dbReference type="SUPFAM" id="SSF56003">
    <property type="entry name" value="Molybdenum cofactor-binding domain"/>
    <property type="match status" value="2"/>
</dbReference>
<dbReference type="Pfam" id="PF20256">
    <property type="entry name" value="MoCoBD_2"/>
    <property type="match status" value="2"/>
</dbReference>
<sequence length="738" mass="79836">MTISRRRFLLSTAVIGGGVLIGYSATRPSRHRRANAELAKEGEHYVTSFLKIDPDNTVTVYVPHSEMGQGVHTSLPMMAADELDADWELINIEQAPAIDLFANGELVKGFAGELGVPGFLEGIIGASAFKVAEIMNLQVTGGSSSVRFTGEFSMRTAGAAARQMLVQCAAARWDVPIQECSTQLSYVHHDASGRSLSYGELAADAALLEPPEETTLKDPSQYTIMGKAISRVDIPAKVDGSAIYGLDAQPQGMLYAAIRFAPVFGTKLVSVDAGEALSRRGIKRIVELEDSVAVVADSYWRAKEALKLVTSEFETSDSDTTSSADIFKRFDQALADSDGSKVLEIGDAEAAFEEATDVIEGNYRVPYLAHAAMEPMNCTVYIHDDIAEVWTSTQDALGIKARVASIAGVSEDDAIFHHSYVGGGFGRRLPFNWNVIDHATLIAKEFNVPVKTVLSREDDMQQDYYRPAVASNFKAAFDSAGNVQAWHNRFTGPIQTPGASHIPYGILNQSVRVVDGETHVPIAAWRSVDHSQQTFFTESFIDEIAHRSGKNPYQFRLDLLSAHPRHRKVLEVAAEAAGYGQNLPEGHALGIAVQESFGSIVAEIAQVSMDENNQPVIHKVTCAIDCGFAVNPDTVEAQVESGIIFGLTAALYGEITIENGQVAQNNFPDYEMIRMATSPEIDIHIVESGEALGGLGEPSTPPVAAAVTNAIYILTGQRVRELPIKNTDFSRTNPVAKI</sequence>
<dbReference type="Proteomes" id="UP000218327">
    <property type="component" value="Unassembled WGS sequence"/>
</dbReference>